<evidence type="ECO:0000313" key="2">
    <source>
        <dbReference type="EMBL" id="RXN11090.1"/>
    </source>
</evidence>
<dbReference type="EMBL" id="QBIY01013154">
    <property type="protein sequence ID" value="RXN11090.1"/>
    <property type="molecule type" value="Genomic_DNA"/>
</dbReference>
<dbReference type="Proteomes" id="UP000290572">
    <property type="component" value="Unassembled WGS sequence"/>
</dbReference>
<comment type="caution">
    <text evidence="2">The sequence shown here is derived from an EMBL/GenBank/DDBJ whole genome shotgun (WGS) entry which is preliminary data.</text>
</comment>
<protein>
    <submittedName>
        <fullName evidence="2">Uncharacterized protein</fullName>
    </submittedName>
</protein>
<name>A0A498LSD2_LABRO</name>
<evidence type="ECO:0000256" key="1">
    <source>
        <dbReference type="SAM" id="MobiDB-lite"/>
    </source>
</evidence>
<proteinExistence type="predicted"/>
<feature type="region of interest" description="Disordered" evidence="1">
    <location>
        <begin position="60"/>
        <end position="89"/>
    </location>
</feature>
<feature type="compositionally biased region" description="Polar residues" evidence="1">
    <location>
        <begin position="66"/>
        <end position="89"/>
    </location>
</feature>
<dbReference type="AlphaFoldDB" id="A0A498LSD2"/>
<keyword evidence="3" id="KW-1185">Reference proteome</keyword>
<accession>A0A498LSD2</accession>
<sequence>MLLRLWQIVLSASTISDESLGPISGWMRLASSVVDPLLVSVRADATPEFLNDMVATPESRHDMAATSESCQDTATTMETSALTDTTLHI</sequence>
<organism evidence="2 3">
    <name type="scientific">Labeo rohita</name>
    <name type="common">Indian major carp</name>
    <name type="synonym">Cyprinus rohita</name>
    <dbReference type="NCBI Taxonomy" id="84645"/>
    <lineage>
        <taxon>Eukaryota</taxon>
        <taxon>Metazoa</taxon>
        <taxon>Chordata</taxon>
        <taxon>Craniata</taxon>
        <taxon>Vertebrata</taxon>
        <taxon>Euteleostomi</taxon>
        <taxon>Actinopterygii</taxon>
        <taxon>Neopterygii</taxon>
        <taxon>Teleostei</taxon>
        <taxon>Ostariophysi</taxon>
        <taxon>Cypriniformes</taxon>
        <taxon>Cyprinidae</taxon>
        <taxon>Labeoninae</taxon>
        <taxon>Labeonini</taxon>
        <taxon>Labeo</taxon>
    </lineage>
</organism>
<gene>
    <name evidence="2" type="ORF">ROHU_030293</name>
</gene>
<reference evidence="2 3" key="1">
    <citation type="submission" date="2018-03" db="EMBL/GenBank/DDBJ databases">
        <title>Draft genome sequence of Rohu Carp (Labeo rohita).</title>
        <authorList>
            <person name="Das P."/>
            <person name="Kushwaha B."/>
            <person name="Joshi C.G."/>
            <person name="Kumar D."/>
            <person name="Nagpure N.S."/>
            <person name="Sahoo L."/>
            <person name="Das S.P."/>
            <person name="Bit A."/>
            <person name="Patnaik S."/>
            <person name="Meher P.K."/>
            <person name="Jayasankar P."/>
            <person name="Koringa P.G."/>
            <person name="Patel N.V."/>
            <person name="Hinsu A.T."/>
            <person name="Kumar R."/>
            <person name="Pandey M."/>
            <person name="Agarwal S."/>
            <person name="Srivastava S."/>
            <person name="Singh M."/>
            <person name="Iquebal M.A."/>
            <person name="Jaiswal S."/>
            <person name="Angadi U.B."/>
            <person name="Kumar N."/>
            <person name="Raza M."/>
            <person name="Shah T.M."/>
            <person name="Rai A."/>
            <person name="Jena J.K."/>
        </authorList>
    </citation>
    <scope>NUCLEOTIDE SEQUENCE [LARGE SCALE GENOMIC DNA]</scope>
    <source>
        <strain evidence="2">DASCIFA01</strain>
        <tissue evidence="2">Testis</tissue>
    </source>
</reference>
<evidence type="ECO:0000313" key="3">
    <source>
        <dbReference type="Proteomes" id="UP000290572"/>
    </source>
</evidence>